<keyword evidence="2" id="KW-1185">Reference proteome</keyword>
<dbReference type="AlphaFoldDB" id="A0A2G5T788"/>
<evidence type="ECO:0000313" key="1">
    <source>
        <dbReference type="EMBL" id="PIC23117.1"/>
    </source>
</evidence>
<gene>
    <name evidence="1" type="primary">Cnig_chr_V.g16923</name>
    <name evidence="1" type="ORF">B9Z55_016923</name>
</gene>
<reference evidence="2" key="1">
    <citation type="submission" date="2017-10" db="EMBL/GenBank/DDBJ databases">
        <title>Rapid genome shrinkage in a self-fertile nematode reveals novel sperm competition proteins.</title>
        <authorList>
            <person name="Yin D."/>
            <person name="Schwarz E.M."/>
            <person name="Thomas C.G."/>
            <person name="Felde R.L."/>
            <person name="Korf I.F."/>
            <person name="Cutter A.D."/>
            <person name="Schartner C.M."/>
            <person name="Ralston E.J."/>
            <person name="Meyer B.J."/>
            <person name="Haag E.S."/>
        </authorList>
    </citation>
    <scope>NUCLEOTIDE SEQUENCE [LARGE SCALE GENOMIC DNA]</scope>
    <source>
        <strain evidence="2">JU1422</strain>
    </source>
</reference>
<comment type="caution">
    <text evidence="1">The sequence shown here is derived from an EMBL/GenBank/DDBJ whole genome shotgun (WGS) entry which is preliminary data.</text>
</comment>
<dbReference type="EMBL" id="PDUG01000005">
    <property type="protein sequence ID" value="PIC23117.1"/>
    <property type="molecule type" value="Genomic_DNA"/>
</dbReference>
<evidence type="ECO:0000313" key="2">
    <source>
        <dbReference type="Proteomes" id="UP000230233"/>
    </source>
</evidence>
<organism evidence="1 2">
    <name type="scientific">Caenorhabditis nigoni</name>
    <dbReference type="NCBI Taxonomy" id="1611254"/>
    <lineage>
        <taxon>Eukaryota</taxon>
        <taxon>Metazoa</taxon>
        <taxon>Ecdysozoa</taxon>
        <taxon>Nematoda</taxon>
        <taxon>Chromadorea</taxon>
        <taxon>Rhabditida</taxon>
        <taxon>Rhabditina</taxon>
        <taxon>Rhabditomorpha</taxon>
        <taxon>Rhabditoidea</taxon>
        <taxon>Rhabditidae</taxon>
        <taxon>Peloderinae</taxon>
        <taxon>Caenorhabditis</taxon>
    </lineage>
</organism>
<accession>A0A2G5T788</accession>
<dbReference type="Proteomes" id="UP000230233">
    <property type="component" value="Chromosome V"/>
</dbReference>
<protein>
    <submittedName>
        <fullName evidence="1">Uncharacterized protein</fullName>
    </submittedName>
</protein>
<proteinExistence type="predicted"/>
<sequence>MQYSLFFSSPAEKSNLKFFGPYRRRFWEFDDGTLFGWKVKIALPRGFLPLIGGKKNENSARNPYKKIRVVGANR</sequence>
<name>A0A2G5T788_9PELO</name>